<gene>
    <name evidence="3" type="ORF">H7995_05495</name>
</gene>
<proteinExistence type="predicted"/>
<comment type="caution">
    <text evidence="3">The sequence shown here is derived from an EMBL/GenBank/DDBJ whole genome shotgun (WGS) entry which is preliminary data.</text>
</comment>
<dbReference type="InterPro" id="IPR009468">
    <property type="entry name" value="DUF1090"/>
</dbReference>
<organism evidence="3 4">
    <name type="scientific">Pseudomonas kielensis</name>
    <dbReference type="NCBI Taxonomy" id="2762577"/>
    <lineage>
        <taxon>Bacteria</taxon>
        <taxon>Pseudomonadati</taxon>
        <taxon>Pseudomonadota</taxon>
        <taxon>Gammaproteobacteria</taxon>
        <taxon>Pseudomonadales</taxon>
        <taxon>Pseudomonadaceae</taxon>
        <taxon>Pseudomonas</taxon>
    </lineage>
</organism>
<dbReference type="Proteomes" id="UP000526003">
    <property type="component" value="Unassembled WGS sequence"/>
</dbReference>
<protein>
    <submittedName>
        <fullName evidence="3">DUF1090 domain-containing protein</fullName>
    </submittedName>
</protein>
<feature type="chain" id="PRO_5031462772" evidence="2">
    <location>
        <begin position="23"/>
        <end position="131"/>
    </location>
</feature>
<evidence type="ECO:0000256" key="1">
    <source>
        <dbReference type="SAM" id="MobiDB-lite"/>
    </source>
</evidence>
<keyword evidence="4" id="KW-1185">Reference proteome</keyword>
<reference evidence="3 4" key="1">
    <citation type="submission" date="2020-08" db="EMBL/GenBank/DDBJ databases">
        <title>Pseudomonas sp. nov.</title>
        <authorList>
            <person name="Gieschler S."/>
            <person name="Fiedler G."/>
            <person name="Brinks E."/>
            <person name="Boehnlein C."/>
            <person name="Franz C.M.A.P."/>
            <person name="Kabisch J."/>
        </authorList>
    </citation>
    <scope>NUCLEOTIDE SEQUENCE [LARGE SCALE GENOMIC DNA]</scope>
    <source>
        <strain evidence="3 4">MBT-1</strain>
    </source>
</reference>
<feature type="signal peptide" evidence="2">
    <location>
        <begin position="1"/>
        <end position="22"/>
    </location>
</feature>
<dbReference type="EMBL" id="JACMYG010000004">
    <property type="protein sequence ID" value="MBC2689252.1"/>
    <property type="molecule type" value="Genomic_DNA"/>
</dbReference>
<accession>A0A7X1GB55</accession>
<feature type="region of interest" description="Disordered" evidence="1">
    <location>
        <begin position="77"/>
        <end position="131"/>
    </location>
</feature>
<evidence type="ECO:0000256" key="2">
    <source>
        <dbReference type="SAM" id="SignalP"/>
    </source>
</evidence>
<name>A0A7X1GB55_9PSED</name>
<feature type="compositionally biased region" description="Basic and acidic residues" evidence="1">
    <location>
        <begin position="77"/>
        <end position="123"/>
    </location>
</feature>
<dbReference type="AlphaFoldDB" id="A0A7X1GB55"/>
<evidence type="ECO:0000313" key="4">
    <source>
        <dbReference type="Proteomes" id="UP000526003"/>
    </source>
</evidence>
<dbReference type="Pfam" id="PF06476">
    <property type="entry name" value="DUF1090"/>
    <property type="match status" value="1"/>
</dbReference>
<dbReference type="RefSeq" id="WP_095164451.1">
    <property type="nucleotide sequence ID" value="NZ_CP130043.1"/>
</dbReference>
<sequence length="131" mass="14345">MKRLSPLALLTLCSVLAAPLMAAEQAPELTGCAAKRQSISTQIEQAKAHGNAEQQAGLEKALSEVTAHCTDASLKKERESKVLDAKHEVSKRQADLDKAMKKGDPEKINKRKDKLAESRKELQEALDELDK</sequence>
<evidence type="ECO:0000313" key="3">
    <source>
        <dbReference type="EMBL" id="MBC2689252.1"/>
    </source>
</evidence>
<keyword evidence="2" id="KW-0732">Signal</keyword>